<sequence>MARALISFGARSLIYLFAFFPLFYLAYKFHVPDFGGTDYAHYHAMYLSPLDFSAADAPWVLRQIQAVLVNLLYEAGFDYDTDIAFAATGYERGVFFSALTVNYLSVTLTAALLGTYLHRQTRQAELVSWWIPAVMVFNFSILFFAFSGLTEGLSLLMFTAAYLAYRAGLPLIAALIILAAALQRELIPILFVALVFVDLITGGQHKQKSRLLVLASATLSLCAHIALRLSLSNDQYGHQLSPQSLIDALAGFSFGNREFIFQVFLTQNLAIIVLLATVMFMVATRRAPRVDRWLTRDLCVTFGVILFVGIAAAVGNNIGRLLIFCSPVLTIILASIAREWSSVLTAPIHRVPPASGPPA</sequence>
<proteinExistence type="predicted"/>
<feature type="transmembrane region" description="Helical" evidence="1">
    <location>
        <begin position="294"/>
        <end position="315"/>
    </location>
</feature>
<dbReference type="AlphaFoldDB" id="A0A222E2B6"/>
<reference evidence="2 3" key="1">
    <citation type="submission" date="2017-07" db="EMBL/GenBank/DDBJ databases">
        <title>Genome Sequence of Antarctobacter heliothermus Strain SMS3 Isolated from a culture of the Diatom Skeletonema marinoi.</title>
        <authorList>
            <person name="Topel M."/>
            <person name="Pinder M.I.M."/>
            <person name="Johansson O.N."/>
            <person name="Kourtchenko O."/>
            <person name="Godhe A."/>
            <person name="Clarke A.K."/>
        </authorList>
    </citation>
    <scope>NUCLEOTIDE SEQUENCE [LARGE SCALE GENOMIC DNA]</scope>
    <source>
        <strain evidence="2 3">SMS3</strain>
    </source>
</reference>
<dbReference type="RefSeq" id="WP_094034250.1">
    <property type="nucleotide sequence ID" value="NZ_CP022540.1"/>
</dbReference>
<keyword evidence="1" id="KW-0472">Membrane</keyword>
<protein>
    <recommendedName>
        <fullName evidence="4">EpsG family protein</fullName>
    </recommendedName>
</protein>
<organism evidence="2 3">
    <name type="scientific">Antarctobacter heliothermus</name>
    <dbReference type="NCBI Taxonomy" id="74033"/>
    <lineage>
        <taxon>Bacteria</taxon>
        <taxon>Pseudomonadati</taxon>
        <taxon>Pseudomonadota</taxon>
        <taxon>Alphaproteobacteria</taxon>
        <taxon>Rhodobacterales</taxon>
        <taxon>Roseobacteraceae</taxon>
        <taxon>Antarctobacter</taxon>
    </lineage>
</organism>
<keyword evidence="3" id="KW-1185">Reference proteome</keyword>
<name>A0A222E2B6_9RHOB</name>
<evidence type="ECO:0000313" key="2">
    <source>
        <dbReference type="EMBL" id="ASP20118.1"/>
    </source>
</evidence>
<dbReference type="OrthoDB" id="9887390at2"/>
<gene>
    <name evidence="2" type="ORF">ANTHELSMS3_01419</name>
</gene>
<evidence type="ECO:0008006" key="4">
    <source>
        <dbReference type="Google" id="ProtNLM"/>
    </source>
</evidence>
<keyword evidence="1" id="KW-0812">Transmembrane</keyword>
<dbReference type="KEGG" id="aht:ANTHELSMS3_01419"/>
<evidence type="ECO:0000313" key="3">
    <source>
        <dbReference type="Proteomes" id="UP000203589"/>
    </source>
</evidence>
<feature type="transmembrane region" description="Helical" evidence="1">
    <location>
        <begin position="169"/>
        <end position="199"/>
    </location>
</feature>
<evidence type="ECO:0000256" key="1">
    <source>
        <dbReference type="SAM" id="Phobius"/>
    </source>
</evidence>
<feature type="transmembrane region" description="Helical" evidence="1">
    <location>
        <begin position="129"/>
        <end position="149"/>
    </location>
</feature>
<feature type="transmembrane region" description="Helical" evidence="1">
    <location>
        <begin position="94"/>
        <end position="117"/>
    </location>
</feature>
<keyword evidence="1" id="KW-1133">Transmembrane helix</keyword>
<accession>A0A222E2B6</accession>
<feature type="transmembrane region" description="Helical" evidence="1">
    <location>
        <begin position="12"/>
        <end position="29"/>
    </location>
</feature>
<dbReference type="EMBL" id="CP022540">
    <property type="protein sequence ID" value="ASP20118.1"/>
    <property type="molecule type" value="Genomic_DNA"/>
</dbReference>
<dbReference type="Proteomes" id="UP000203589">
    <property type="component" value="Chromosome"/>
</dbReference>
<feature type="transmembrane region" description="Helical" evidence="1">
    <location>
        <begin position="259"/>
        <end position="282"/>
    </location>
</feature>